<comment type="caution">
    <text evidence="3">The sequence shown here is derived from an EMBL/GenBank/DDBJ whole genome shotgun (WGS) entry which is preliminary data.</text>
</comment>
<name>A0A6A4Z571_9STRA</name>
<reference evidence="3" key="1">
    <citation type="submission" date="2019-06" db="EMBL/GenBank/DDBJ databases">
        <title>Genomics analysis of Aphanomyces spp. identifies a new class of oomycete effector associated with host adaptation.</title>
        <authorList>
            <person name="Gaulin E."/>
        </authorList>
    </citation>
    <scope>NUCLEOTIDE SEQUENCE</scope>
    <source>
        <strain evidence="3">CBS 578.67</strain>
    </source>
</reference>
<sequence>RGHQGGHPRSRDNRILCRERELEEFRNEWRREIAEYRQGARPRSPSERHQARSRDHRNPREERRREIADTDGLRDGNHADRVKAVSAIRWDTSKNFTGGNFHYWLKAIRNHLKAARLWDLVTGVERRLRDGRARDTWNHLNRVAVVLLMSSVQDDLLLGITGEETAVKIWEFIGAMYHVVKWGTSANLLSTLTNLKMTNGANVNDHLTQFQETAERLNEMGDGLNAKQLTALLLGSLPETWNTFKTTFWIRRMHPRTTAWKPTSALKELVAVVNLRLDARTIDGKQMPPTGTTRQRCKCIVTCMPASKQLKPTLPESTSGHKATRALLIHTPMTLKKHTTELEQIKAKSKGSEANSVDTGVDEDPCDSDLTTDNKWSWAGAVWGFLEANAHQADTVHDDNHGNELEWVVDSGATHHMCFVKSMFVDLVAPNASTITTVSLPNGGKGDVEGIGTC</sequence>
<dbReference type="Pfam" id="PF22936">
    <property type="entry name" value="Pol_BBD"/>
    <property type="match status" value="1"/>
</dbReference>
<feature type="non-terminal residue" evidence="3">
    <location>
        <position position="1"/>
    </location>
</feature>
<dbReference type="EMBL" id="VJMH01003612">
    <property type="protein sequence ID" value="KAF0705369.1"/>
    <property type="molecule type" value="Genomic_DNA"/>
</dbReference>
<feature type="domain" description="Retrovirus-related Pol polyprotein from transposon TNT 1-94-like beta-barrel" evidence="2">
    <location>
        <begin position="407"/>
        <end position="453"/>
    </location>
</feature>
<dbReference type="OrthoDB" id="162815at2759"/>
<organism evidence="3">
    <name type="scientific">Aphanomyces stellatus</name>
    <dbReference type="NCBI Taxonomy" id="120398"/>
    <lineage>
        <taxon>Eukaryota</taxon>
        <taxon>Sar</taxon>
        <taxon>Stramenopiles</taxon>
        <taxon>Oomycota</taxon>
        <taxon>Saprolegniomycetes</taxon>
        <taxon>Saprolegniales</taxon>
        <taxon>Verrucalvaceae</taxon>
        <taxon>Aphanomyces</taxon>
    </lineage>
</organism>
<evidence type="ECO:0000313" key="3">
    <source>
        <dbReference type="EMBL" id="KAF0705369.1"/>
    </source>
</evidence>
<feature type="compositionally biased region" description="Basic and acidic residues" evidence="1">
    <location>
        <begin position="44"/>
        <end position="76"/>
    </location>
</feature>
<feature type="region of interest" description="Disordered" evidence="1">
    <location>
        <begin position="35"/>
        <end position="76"/>
    </location>
</feature>
<accession>A0A6A4Z571</accession>
<dbReference type="InterPro" id="IPR054722">
    <property type="entry name" value="PolX-like_BBD"/>
</dbReference>
<evidence type="ECO:0000256" key="1">
    <source>
        <dbReference type="SAM" id="MobiDB-lite"/>
    </source>
</evidence>
<proteinExistence type="predicted"/>
<dbReference type="Pfam" id="PF14223">
    <property type="entry name" value="Retrotran_gag_2"/>
    <property type="match status" value="1"/>
</dbReference>
<evidence type="ECO:0000259" key="2">
    <source>
        <dbReference type="Pfam" id="PF22936"/>
    </source>
</evidence>
<gene>
    <name evidence="3" type="ORF">As57867_007038</name>
</gene>
<feature type="non-terminal residue" evidence="3">
    <location>
        <position position="454"/>
    </location>
</feature>
<feature type="region of interest" description="Disordered" evidence="1">
    <location>
        <begin position="344"/>
        <end position="368"/>
    </location>
</feature>
<dbReference type="AlphaFoldDB" id="A0A6A4Z571"/>
<protein>
    <recommendedName>
        <fullName evidence="2">Retrovirus-related Pol polyprotein from transposon TNT 1-94-like beta-barrel domain-containing protein</fullName>
    </recommendedName>
</protein>